<evidence type="ECO:0000256" key="7">
    <source>
        <dbReference type="PROSITE-ProRule" id="PRU00221"/>
    </source>
</evidence>
<evidence type="ECO:0000313" key="11">
    <source>
        <dbReference type="Proteomes" id="UP000246702"/>
    </source>
</evidence>
<evidence type="ECO:0000256" key="5">
    <source>
        <dbReference type="ARBA" id="ARBA00039789"/>
    </source>
</evidence>
<dbReference type="PRINTS" id="PR00320">
    <property type="entry name" value="GPROTEINBRPT"/>
</dbReference>
<evidence type="ECO:0000256" key="4">
    <source>
        <dbReference type="ARBA" id="ARBA00038415"/>
    </source>
</evidence>
<feature type="repeat" description="WD" evidence="7">
    <location>
        <begin position="945"/>
        <end position="986"/>
    </location>
</feature>
<dbReference type="InterPro" id="IPR001680">
    <property type="entry name" value="WD40_rpt"/>
</dbReference>
<dbReference type="PROSITE" id="PS50082">
    <property type="entry name" value="WD_REPEATS_2"/>
    <property type="match status" value="11"/>
</dbReference>
<dbReference type="CDD" id="cd00200">
    <property type="entry name" value="WD40"/>
    <property type="match status" value="1"/>
</dbReference>
<dbReference type="Proteomes" id="UP000246702">
    <property type="component" value="Unassembled WGS sequence"/>
</dbReference>
<dbReference type="GO" id="GO:0005741">
    <property type="term" value="C:mitochondrial outer membrane"/>
    <property type="evidence" value="ECO:0007669"/>
    <property type="project" value="UniProtKB-SubCell"/>
</dbReference>
<dbReference type="AlphaFoldDB" id="A0A317V2E8"/>
<comment type="subcellular location">
    <subcellularLocation>
        <location evidence="1">Mitochondrion outer membrane</location>
        <topology evidence="1">Peripheral membrane protein</topology>
        <orientation evidence="1">Cytoplasmic side</orientation>
    </subcellularLocation>
</comment>
<keyword evidence="2 7" id="KW-0853">WD repeat</keyword>
<dbReference type="RefSeq" id="XP_025461644.1">
    <property type="nucleotide sequence ID" value="XM_025609506.1"/>
</dbReference>
<evidence type="ECO:0000256" key="6">
    <source>
        <dbReference type="ARBA" id="ARBA00043913"/>
    </source>
</evidence>
<dbReference type="SMART" id="SM00320">
    <property type="entry name" value="WD40"/>
    <property type="match status" value="11"/>
</dbReference>
<dbReference type="GeneID" id="37111649"/>
<evidence type="ECO:0000256" key="2">
    <source>
        <dbReference type="ARBA" id="ARBA00022574"/>
    </source>
</evidence>
<dbReference type="PANTHER" id="PTHR22847">
    <property type="entry name" value="WD40 REPEAT PROTEIN"/>
    <property type="match status" value="1"/>
</dbReference>
<feature type="repeat" description="WD" evidence="7">
    <location>
        <begin position="567"/>
        <end position="608"/>
    </location>
</feature>
<dbReference type="Gene3D" id="2.130.10.10">
    <property type="entry name" value="YVTN repeat-like/Quinoprotein amine dehydrogenase"/>
    <property type="match status" value="5"/>
</dbReference>
<dbReference type="PANTHER" id="PTHR22847:SF637">
    <property type="entry name" value="WD REPEAT DOMAIN 5B"/>
    <property type="match status" value="1"/>
</dbReference>
<dbReference type="EMBL" id="MSFK01000052">
    <property type="protein sequence ID" value="PWY66380.1"/>
    <property type="molecule type" value="Genomic_DNA"/>
</dbReference>
<organism evidence="10 11">
    <name type="scientific">Aspergillus sclerotioniger CBS 115572</name>
    <dbReference type="NCBI Taxonomy" id="1450535"/>
    <lineage>
        <taxon>Eukaryota</taxon>
        <taxon>Fungi</taxon>
        <taxon>Dikarya</taxon>
        <taxon>Ascomycota</taxon>
        <taxon>Pezizomycotina</taxon>
        <taxon>Eurotiomycetes</taxon>
        <taxon>Eurotiomycetidae</taxon>
        <taxon>Eurotiales</taxon>
        <taxon>Aspergillaceae</taxon>
        <taxon>Aspergillus</taxon>
        <taxon>Aspergillus subgen. Circumdati</taxon>
    </lineage>
</organism>
<dbReference type="InterPro" id="IPR020472">
    <property type="entry name" value="WD40_PAC1"/>
</dbReference>
<dbReference type="InterPro" id="IPR056884">
    <property type="entry name" value="NPHP3-like_N"/>
</dbReference>
<dbReference type="GO" id="GO:1990234">
    <property type="term" value="C:transferase complex"/>
    <property type="evidence" value="ECO:0007669"/>
    <property type="project" value="UniProtKB-ARBA"/>
</dbReference>
<evidence type="ECO:0000259" key="9">
    <source>
        <dbReference type="Pfam" id="PF24883"/>
    </source>
</evidence>
<sequence length="1058" mass="117326">MAGTGKSTIARTVARIFHDKEQLGASFFFKRGEADRANAKYLISTIAKQMIIRYPKLAPAVLEAVEKDPDISTKSLSQQFNQLLLQPLVTLNQANPAIIVIVIDALDECDQEDQITLIIKLFLRVQELESVQVGIFLTSRPELPIRLGFKESQSHQDLVLHELPEPVIEQDIRKFLEVKLSEIQAGAFSPNWPGKEKIEKLVRMAVPLFIFAATACRFIKQGTHPNQRLERFLESQGTGKSQMDRIYLPILERFLGSDEEESEDLVKEFQNIVGVIILLATPLSIESLALLLELNTYEISETLASLHSVLNIPSERETPVRILHLSFRDYLLATQSRFHINEQETHGKIATHCLRVMDTQLEHNVCNLASYGMQCKDIDPQVINHRFTADIQYSCKYWVLHVRESKGLISKSEILCFLKKRFLHWLEALALMGKISEAVEMIDTLKTSTEDNIDAELWDFLYDARRFTLQYAYMAGIAPLQLYSSGLVFAPVQSIIKKTFLGEIPKQMQKLPVVEDSWSPNLQTLEGHSDYIKSVAFSPDGLTLASGSSDKTVKLWDTATGRQRQTLEGHSGYINSVAFSPDGLTLVSGSDDKTVKLWDTATGRQRQTLKGHSDWINSVAFSPDGLTLASGSNDKTVKLWDTATGRQRQTLKGHSGYIKSVAFSPDGLTLASGSNDKTVKLWDTATGRQRQTLEGHSDWVNSVAFSPDGLTLASGSDDKTVKLWDTATGRQRQTLEGHSGYINSVAFSPDGLTLASGSDDKTIKLWDTATGRQRQTLEGHSGYINSVVFSPDRLTLASGSNDTTIKLWDTATGRQRQTLEGYSDYINSVAFSPDGLTLASGSNDTTVKLWDTATGRQRQTLKGHSDWINSVAFSPDGLTLASGSDDKTVKLWDTATGRQRQTLKGHSGWVNSVAFSPDGLTLASGSSDKTVKLWDTATGRQRQTLKGHSDWINSVAFSPDGLTLASGSDDKIVKLWDTATGRQRQTLEGHSDLFTSILNNSDPNFQISLSETWIALADQNILWLPAEYRSFSCHAVKDATLALGYPSGRVSIIGFYTR</sequence>
<dbReference type="InterPro" id="IPR027417">
    <property type="entry name" value="P-loop_NTPase"/>
</dbReference>
<dbReference type="SUPFAM" id="SSF50978">
    <property type="entry name" value="WD40 repeat-like"/>
    <property type="match status" value="2"/>
</dbReference>
<dbReference type="Pfam" id="PF23414">
    <property type="entry name" value="Beta-prop_EML_2"/>
    <property type="match status" value="1"/>
</dbReference>
<comment type="similarity">
    <text evidence="4">Belongs to the WD repeat MDV1/CAF4 family.</text>
</comment>
<proteinExistence type="inferred from homology"/>
<comment type="caution">
    <text evidence="10">The sequence shown here is derived from an EMBL/GenBank/DDBJ whole genome shotgun (WGS) entry which is preliminary data.</text>
</comment>
<feature type="repeat" description="WD" evidence="7">
    <location>
        <begin position="903"/>
        <end position="944"/>
    </location>
</feature>
<accession>A0A317V2E8</accession>
<name>A0A317V2E8_9EURO</name>
<feature type="domain" description="Nephrocystin 3-like N-terminal" evidence="9">
    <location>
        <begin position="2"/>
        <end position="140"/>
    </location>
</feature>
<feature type="repeat" description="WD" evidence="7">
    <location>
        <begin position="609"/>
        <end position="650"/>
    </location>
</feature>
<dbReference type="PROSITE" id="PS00678">
    <property type="entry name" value="WD_REPEATS_1"/>
    <property type="match status" value="11"/>
</dbReference>
<dbReference type="GO" id="GO:0005634">
    <property type="term" value="C:nucleus"/>
    <property type="evidence" value="ECO:0007669"/>
    <property type="project" value="TreeGrafter"/>
</dbReference>
<dbReference type="InterPro" id="IPR036322">
    <property type="entry name" value="WD40_repeat_dom_sf"/>
</dbReference>
<dbReference type="InterPro" id="IPR018391">
    <property type="entry name" value="PQQ_b-propeller_rpt"/>
</dbReference>
<feature type="repeat" description="WD" evidence="7">
    <location>
        <begin position="819"/>
        <end position="860"/>
    </location>
</feature>
<dbReference type="STRING" id="1450535.A0A317V2E8"/>
<evidence type="ECO:0000256" key="1">
    <source>
        <dbReference type="ARBA" id="ARBA00004570"/>
    </source>
</evidence>
<dbReference type="InterPro" id="IPR019775">
    <property type="entry name" value="WD40_repeat_CS"/>
</dbReference>
<feature type="repeat" description="WD" evidence="7">
    <location>
        <begin position="525"/>
        <end position="566"/>
    </location>
</feature>
<evidence type="ECO:0000259" key="8">
    <source>
        <dbReference type="Pfam" id="PF23414"/>
    </source>
</evidence>
<feature type="domain" description="EML-like second beta-propeller" evidence="8">
    <location>
        <begin position="534"/>
        <end position="691"/>
    </location>
</feature>
<evidence type="ECO:0000256" key="3">
    <source>
        <dbReference type="ARBA" id="ARBA00022737"/>
    </source>
</evidence>
<dbReference type="FunFam" id="2.130.10.10:FF:000615">
    <property type="entry name" value="Receptor for activated C kinase 1"/>
    <property type="match status" value="1"/>
</dbReference>
<feature type="repeat" description="WD" evidence="7">
    <location>
        <begin position="777"/>
        <end position="818"/>
    </location>
</feature>
<feature type="repeat" description="WD" evidence="7">
    <location>
        <begin position="693"/>
        <end position="734"/>
    </location>
</feature>
<comment type="function">
    <text evidence="6">Involved in mitochondrial fission. Acts as an adapter protein required to form mitochondrial fission complexes. Formation of these complexes is required to promote constriction and fission of the mitochondrial compartment at a late step in mitochondrial division.</text>
</comment>
<gene>
    <name evidence="10" type="ORF">BO94DRAFT_504356</name>
</gene>
<feature type="repeat" description="WD" evidence="7">
    <location>
        <begin position="651"/>
        <end position="692"/>
    </location>
</feature>
<feature type="repeat" description="WD" evidence="7">
    <location>
        <begin position="861"/>
        <end position="902"/>
    </location>
</feature>
<protein>
    <recommendedName>
        <fullName evidence="5">Mitochondrial division protein 1</fullName>
    </recommendedName>
</protein>
<dbReference type="Gene3D" id="3.40.50.300">
    <property type="entry name" value="P-loop containing nucleotide triphosphate hydrolases"/>
    <property type="match status" value="1"/>
</dbReference>
<dbReference type="InterPro" id="IPR015943">
    <property type="entry name" value="WD40/YVTN_repeat-like_dom_sf"/>
</dbReference>
<feature type="repeat" description="WD" evidence="7">
    <location>
        <begin position="735"/>
        <end position="776"/>
    </location>
</feature>
<dbReference type="OrthoDB" id="674604at2759"/>
<keyword evidence="3" id="KW-0677">Repeat</keyword>
<evidence type="ECO:0000313" key="10">
    <source>
        <dbReference type="EMBL" id="PWY66380.1"/>
    </source>
</evidence>
<reference evidence="10 11" key="1">
    <citation type="submission" date="2016-12" db="EMBL/GenBank/DDBJ databases">
        <title>The genomes of Aspergillus section Nigri reveals drivers in fungal speciation.</title>
        <authorList>
            <consortium name="DOE Joint Genome Institute"/>
            <person name="Vesth T.C."/>
            <person name="Nybo J."/>
            <person name="Theobald S."/>
            <person name="Brandl J."/>
            <person name="Frisvad J.C."/>
            <person name="Nielsen K.F."/>
            <person name="Lyhne E.K."/>
            <person name="Kogle M.E."/>
            <person name="Kuo A."/>
            <person name="Riley R."/>
            <person name="Clum A."/>
            <person name="Nolan M."/>
            <person name="Lipzen A."/>
            <person name="Salamov A."/>
            <person name="Henrissat B."/>
            <person name="Wiebenga A."/>
            <person name="De Vries R.P."/>
            <person name="Grigoriev I.V."/>
            <person name="Mortensen U.H."/>
            <person name="Andersen M.R."/>
            <person name="Baker S.E."/>
        </authorList>
    </citation>
    <scope>NUCLEOTIDE SEQUENCE [LARGE SCALE GENOMIC DNA]</scope>
    <source>
        <strain evidence="10 11">CBS 115572</strain>
    </source>
</reference>
<dbReference type="PROSITE" id="PS50294">
    <property type="entry name" value="WD_REPEATS_REGION"/>
    <property type="match status" value="11"/>
</dbReference>
<keyword evidence="11" id="KW-1185">Reference proteome</keyword>
<dbReference type="SMART" id="SM00564">
    <property type="entry name" value="PQQ"/>
    <property type="match status" value="10"/>
</dbReference>
<dbReference type="Pfam" id="PF24883">
    <property type="entry name" value="NPHP3_N"/>
    <property type="match status" value="1"/>
</dbReference>
<dbReference type="Pfam" id="PF00400">
    <property type="entry name" value="WD40"/>
    <property type="match status" value="6"/>
</dbReference>
<dbReference type="InterPro" id="IPR055442">
    <property type="entry name" value="Beta-prop_EML-like_2nd"/>
</dbReference>